<proteinExistence type="inferred from homology"/>
<accession>A0A450YF21</accession>
<sequence>MQNHANNTGPTLPPTLADTLRPLLAEHERAGLMRVRPVFETPQGVAVRIDGREYLSFCSNDYLGLANDPRVVDALKRGAARYGVGSGSASVVAGHYRSHHALEEELADFTGRERALLFSTGYMANLGIVTALLGRSDEVFEDKLNHASLLDAATLSRARLARYAHVDAASLGTALVNRSTRGRKLIVTDGIFSMDGDLAPLPALLAASREHGAWFMVDDAHGIGVLGKNGGGSLERFGLDANQVPILMGTLGKALGTFGAFVAGDHAVVEYLMQKARPFTFTTALPPAIAEATRTSLEIAREEGWRRERLKELIARFRVGANRLGLPLWASESPIQPVLIGCTRRATAIGAALRKRDLFIQAIRPPTVPKGSARLRITFSALHESEQVDRLLEALGEVFHVGAIHGRGDS</sequence>
<keyword evidence="12" id="KW-0012">Acyltransferase</keyword>
<dbReference type="EMBL" id="CAADFR010000054">
    <property type="protein sequence ID" value="VFK40146.1"/>
    <property type="molecule type" value="Genomic_DNA"/>
</dbReference>
<dbReference type="InterPro" id="IPR004723">
    <property type="entry name" value="AONS_Archaea/Proteobacteria"/>
</dbReference>
<dbReference type="Pfam" id="PF00155">
    <property type="entry name" value="Aminotran_1_2"/>
    <property type="match status" value="1"/>
</dbReference>
<reference evidence="12" key="1">
    <citation type="submission" date="2019-02" db="EMBL/GenBank/DDBJ databases">
        <authorList>
            <person name="Gruber-Vodicka R. H."/>
            <person name="Seah K. B. B."/>
        </authorList>
    </citation>
    <scope>NUCLEOTIDE SEQUENCE</scope>
    <source>
        <strain evidence="13">BECK_S1320</strain>
        <strain evidence="12">BECK_S1321</strain>
    </source>
</reference>
<name>A0A450YF21_9GAMM</name>
<dbReference type="PANTHER" id="PTHR13693:SF100">
    <property type="entry name" value="8-AMINO-7-OXONONANOATE SYNTHASE"/>
    <property type="match status" value="1"/>
</dbReference>
<feature type="binding site" evidence="9">
    <location>
        <position position="221"/>
    </location>
    <ligand>
        <name>pyridoxal 5'-phosphate</name>
        <dbReference type="ChEBI" id="CHEBI:597326"/>
    </ligand>
</feature>
<evidence type="ECO:0000256" key="6">
    <source>
        <dbReference type="ARBA" id="ARBA00022756"/>
    </source>
</evidence>
<evidence type="ECO:0000256" key="10">
    <source>
        <dbReference type="PIRSR" id="PIRSR604723-51"/>
    </source>
</evidence>
<dbReference type="SUPFAM" id="SSF53383">
    <property type="entry name" value="PLP-dependent transferases"/>
    <property type="match status" value="1"/>
</dbReference>
<evidence type="ECO:0000256" key="1">
    <source>
        <dbReference type="ARBA" id="ARBA00001933"/>
    </source>
</evidence>
<comment type="subunit">
    <text evidence="4 9">Homodimer.</text>
</comment>
<dbReference type="PROSITE" id="PS00599">
    <property type="entry name" value="AA_TRANSFER_CLASS_2"/>
    <property type="match status" value="1"/>
</dbReference>
<dbReference type="InterPro" id="IPR015421">
    <property type="entry name" value="PyrdxlP-dep_Trfase_major"/>
</dbReference>
<comment type="function">
    <text evidence="9">Catalyzes the decarboxylative condensation of pimeloyl-[acyl-carrier protein] and L-alanine to produce 8-amino-7-oxononanoate (AON), [acyl-carrier protein], and carbon dioxide.</text>
</comment>
<dbReference type="InterPro" id="IPR004839">
    <property type="entry name" value="Aminotransferase_I/II_large"/>
</dbReference>
<keyword evidence="7 9" id="KW-0663">Pyridoxal phosphate</keyword>
<gene>
    <name evidence="9" type="primary">bioF</name>
    <name evidence="13" type="ORF">BECKSD772E_GA0070983_105420</name>
    <name evidence="12" type="ORF">BECKSD772F_GA0070984_105420</name>
</gene>
<organism evidence="12">
    <name type="scientific">Candidatus Kentrum sp. SD</name>
    <dbReference type="NCBI Taxonomy" id="2126332"/>
    <lineage>
        <taxon>Bacteria</taxon>
        <taxon>Pseudomonadati</taxon>
        <taxon>Pseudomonadota</taxon>
        <taxon>Gammaproteobacteria</taxon>
        <taxon>Candidatus Kentrum</taxon>
    </lineage>
</organism>
<dbReference type="Gene3D" id="3.40.640.10">
    <property type="entry name" value="Type I PLP-dependent aspartate aminotransferase-like (Major domain)"/>
    <property type="match status" value="1"/>
</dbReference>
<evidence type="ECO:0000256" key="2">
    <source>
        <dbReference type="ARBA" id="ARBA00004746"/>
    </source>
</evidence>
<feature type="binding site" evidence="9">
    <location>
        <position position="250"/>
    </location>
    <ligand>
        <name>pyridoxal 5'-phosphate</name>
        <dbReference type="ChEBI" id="CHEBI:597326"/>
    </ligand>
</feature>
<comment type="similarity">
    <text evidence="3 9">Belongs to the class-II pyridoxal-phosphate-dependent aminotransferase family. BioF subfamily.</text>
</comment>
<dbReference type="CDD" id="cd06454">
    <property type="entry name" value="KBL_like"/>
    <property type="match status" value="1"/>
</dbReference>
<feature type="binding site" evidence="9">
    <location>
        <position position="34"/>
    </location>
    <ligand>
        <name>substrate</name>
    </ligand>
</feature>
<evidence type="ECO:0000313" key="13">
    <source>
        <dbReference type="EMBL" id="VFK45488.1"/>
    </source>
</evidence>
<keyword evidence="5 9" id="KW-0808">Transferase</keyword>
<evidence type="ECO:0000256" key="8">
    <source>
        <dbReference type="ARBA" id="ARBA00047715"/>
    </source>
</evidence>
<feature type="domain" description="Aminotransferase class I/classII large" evidence="11">
    <location>
        <begin position="53"/>
        <end position="395"/>
    </location>
</feature>
<dbReference type="GO" id="GO:0030170">
    <property type="term" value="F:pyridoxal phosphate binding"/>
    <property type="evidence" value="ECO:0007669"/>
    <property type="project" value="UniProtKB-UniRule"/>
</dbReference>
<dbReference type="NCBIfam" id="TIGR00858">
    <property type="entry name" value="bioF"/>
    <property type="match status" value="1"/>
</dbReference>
<dbReference type="EC" id="2.3.1.47" evidence="9"/>
<evidence type="ECO:0000313" key="12">
    <source>
        <dbReference type="EMBL" id="VFK40146.1"/>
    </source>
</evidence>
<feature type="binding site" evidence="9">
    <location>
        <position position="193"/>
    </location>
    <ligand>
        <name>pyridoxal 5'-phosphate</name>
        <dbReference type="ChEBI" id="CHEBI:597326"/>
    </ligand>
</feature>
<evidence type="ECO:0000256" key="3">
    <source>
        <dbReference type="ARBA" id="ARBA00010008"/>
    </source>
</evidence>
<dbReference type="InterPro" id="IPR015424">
    <property type="entry name" value="PyrdxlP-dep_Trfase"/>
</dbReference>
<feature type="binding site" evidence="9">
    <location>
        <begin position="121"/>
        <end position="122"/>
    </location>
    <ligand>
        <name>pyridoxal 5'-phosphate</name>
        <dbReference type="ChEBI" id="CHEBI:597326"/>
    </ligand>
</feature>
<evidence type="ECO:0000256" key="7">
    <source>
        <dbReference type="ARBA" id="ARBA00022898"/>
    </source>
</evidence>
<comment type="cofactor">
    <cofactor evidence="1 9 10">
        <name>pyridoxal 5'-phosphate</name>
        <dbReference type="ChEBI" id="CHEBI:597326"/>
    </cofactor>
</comment>
<dbReference type="GO" id="GO:0008710">
    <property type="term" value="F:8-amino-7-oxononanoate synthase activity"/>
    <property type="evidence" value="ECO:0007669"/>
    <property type="project" value="UniProtKB-UniRule"/>
</dbReference>
<dbReference type="Gene3D" id="3.90.1150.10">
    <property type="entry name" value="Aspartate Aminotransferase, domain 1"/>
    <property type="match status" value="1"/>
</dbReference>
<evidence type="ECO:0000256" key="4">
    <source>
        <dbReference type="ARBA" id="ARBA00011738"/>
    </source>
</evidence>
<dbReference type="InterPro" id="IPR050087">
    <property type="entry name" value="AON_synthase_class-II"/>
</dbReference>
<dbReference type="InterPro" id="IPR001917">
    <property type="entry name" value="Aminotrans_II_pyridoxalP_BS"/>
</dbReference>
<dbReference type="PANTHER" id="PTHR13693">
    <property type="entry name" value="CLASS II AMINOTRANSFERASE/8-AMINO-7-OXONONANOATE SYNTHASE"/>
    <property type="match status" value="1"/>
</dbReference>
<evidence type="ECO:0000256" key="9">
    <source>
        <dbReference type="HAMAP-Rule" id="MF_01693"/>
    </source>
</evidence>
<evidence type="ECO:0000256" key="5">
    <source>
        <dbReference type="ARBA" id="ARBA00022679"/>
    </source>
</evidence>
<evidence type="ECO:0000259" key="11">
    <source>
        <dbReference type="Pfam" id="PF00155"/>
    </source>
</evidence>
<protein>
    <recommendedName>
        <fullName evidence="9">8-amino-7-oxononanoate synthase</fullName>
        <shortName evidence="9">AONS</shortName>
        <ecNumber evidence="9">2.3.1.47</ecNumber>
    </recommendedName>
    <alternativeName>
        <fullName evidence="9">7-keto-8-amino-pelargonic acid synthase</fullName>
        <shortName evidence="9">7-KAP synthase</shortName>
        <shortName evidence="9">KAPA synthase</shortName>
    </alternativeName>
    <alternativeName>
        <fullName evidence="9">8-amino-7-ketopelargonate synthase</fullName>
    </alternativeName>
</protein>
<dbReference type="AlphaFoldDB" id="A0A450YF21"/>
<dbReference type="InterPro" id="IPR015422">
    <property type="entry name" value="PyrdxlP-dep_Trfase_small"/>
</dbReference>
<dbReference type="EMBL" id="CAADFU010000054">
    <property type="protein sequence ID" value="VFK45488.1"/>
    <property type="molecule type" value="Genomic_DNA"/>
</dbReference>
<comment type="catalytic activity">
    <reaction evidence="8 9">
        <text>6-carboxyhexanoyl-[ACP] + L-alanine + H(+) = (8S)-8-amino-7-oxononanoate + holo-[ACP] + CO2</text>
        <dbReference type="Rhea" id="RHEA:42288"/>
        <dbReference type="Rhea" id="RHEA-COMP:9685"/>
        <dbReference type="Rhea" id="RHEA-COMP:9955"/>
        <dbReference type="ChEBI" id="CHEBI:15378"/>
        <dbReference type="ChEBI" id="CHEBI:16526"/>
        <dbReference type="ChEBI" id="CHEBI:57972"/>
        <dbReference type="ChEBI" id="CHEBI:64479"/>
        <dbReference type="ChEBI" id="CHEBI:78846"/>
        <dbReference type="ChEBI" id="CHEBI:149468"/>
        <dbReference type="EC" id="2.3.1.47"/>
    </reaction>
</comment>
<keyword evidence="6 9" id="KW-0093">Biotin biosynthesis</keyword>
<dbReference type="HAMAP" id="MF_01693">
    <property type="entry name" value="BioF_aminotrans_2"/>
    <property type="match status" value="1"/>
</dbReference>
<feature type="binding site" evidence="9">
    <location>
        <position position="146"/>
    </location>
    <ligand>
        <name>substrate</name>
    </ligand>
</feature>
<feature type="modified residue" description="N6-(pyridoxal phosphate)lysine" evidence="9 10">
    <location>
        <position position="253"/>
    </location>
</feature>
<dbReference type="InterPro" id="IPR022834">
    <property type="entry name" value="AONS_Proteobacteria"/>
</dbReference>
<feature type="binding site" evidence="9">
    <location>
        <position position="367"/>
    </location>
    <ligand>
        <name>substrate</name>
    </ligand>
</feature>
<dbReference type="UniPathway" id="UPA00078"/>
<comment type="pathway">
    <text evidence="2 9">Cofactor biosynthesis; biotin biosynthesis.</text>
</comment>
<dbReference type="GO" id="GO:0009102">
    <property type="term" value="P:biotin biosynthetic process"/>
    <property type="evidence" value="ECO:0007669"/>
    <property type="project" value="UniProtKB-UniRule"/>
</dbReference>